<evidence type="ECO:0000313" key="3">
    <source>
        <dbReference type="Proteomes" id="UP000660862"/>
    </source>
</evidence>
<protein>
    <recommendedName>
        <fullName evidence="1">M23ase beta-sheet core domain-containing protein</fullName>
    </recommendedName>
</protein>
<keyword evidence="3" id="KW-1185">Reference proteome</keyword>
<dbReference type="GO" id="GO:0004222">
    <property type="term" value="F:metalloendopeptidase activity"/>
    <property type="evidence" value="ECO:0007669"/>
    <property type="project" value="TreeGrafter"/>
</dbReference>
<dbReference type="Proteomes" id="UP000660862">
    <property type="component" value="Unassembled WGS sequence"/>
</dbReference>
<dbReference type="SUPFAM" id="SSF51261">
    <property type="entry name" value="Duplicated hybrid motif"/>
    <property type="match status" value="1"/>
</dbReference>
<comment type="caution">
    <text evidence="2">The sequence shown here is derived from an EMBL/GenBank/DDBJ whole genome shotgun (WGS) entry which is preliminary data.</text>
</comment>
<gene>
    <name evidence="2" type="ORF">GCM10007415_45770</name>
</gene>
<name>A0A917I333_9SPHI</name>
<organism evidence="2 3">
    <name type="scientific">Parapedobacter pyrenivorans</name>
    <dbReference type="NCBI Taxonomy" id="1305674"/>
    <lineage>
        <taxon>Bacteria</taxon>
        <taxon>Pseudomonadati</taxon>
        <taxon>Bacteroidota</taxon>
        <taxon>Sphingobacteriia</taxon>
        <taxon>Sphingobacteriales</taxon>
        <taxon>Sphingobacteriaceae</taxon>
        <taxon>Parapedobacter</taxon>
    </lineage>
</organism>
<reference evidence="2" key="2">
    <citation type="submission" date="2020-09" db="EMBL/GenBank/DDBJ databases">
        <authorList>
            <person name="Sun Q."/>
            <person name="Zhou Y."/>
        </authorList>
    </citation>
    <scope>NUCLEOTIDE SEQUENCE</scope>
    <source>
        <strain evidence="2">CGMCC 1.12195</strain>
    </source>
</reference>
<feature type="domain" description="M23ase beta-sheet core" evidence="1">
    <location>
        <begin position="123"/>
        <end position="220"/>
    </location>
</feature>
<dbReference type="InterPro" id="IPR050570">
    <property type="entry name" value="Cell_wall_metabolism_enzyme"/>
</dbReference>
<reference evidence="2" key="1">
    <citation type="journal article" date="2014" name="Int. J. Syst. Evol. Microbiol.">
        <title>Complete genome sequence of Corynebacterium casei LMG S-19264T (=DSM 44701T), isolated from a smear-ripened cheese.</title>
        <authorList>
            <consortium name="US DOE Joint Genome Institute (JGI-PGF)"/>
            <person name="Walter F."/>
            <person name="Albersmeier A."/>
            <person name="Kalinowski J."/>
            <person name="Ruckert C."/>
        </authorList>
    </citation>
    <scope>NUCLEOTIDE SEQUENCE</scope>
    <source>
        <strain evidence="2">CGMCC 1.12195</strain>
    </source>
</reference>
<dbReference type="Pfam" id="PF01551">
    <property type="entry name" value="Peptidase_M23"/>
    <property type="match status" value="1"/>
</dbReference>
<evidence type="ECO:0000259" key="1">
    <source>
        <dbReference type="Pfam" id="PF01551"/>
    </source>
</evidence>
<evidence type="ECO:0000313" key="2">
    <source>
        <dbReference type="EMBL" id="GGH04328.1"/>
    </source>
</evidence>
<dbReference type="PANTHER" id="PTHR21666">
    <property type="entry name" value="PEPTIDASE-RELATED"/>
    <property type="match status" value="1"/>
</dbReference>
<dbReference type="EMBL" id="BMER01000007">
    <property type="protein sequence ID" value="GGH04328.1"/>
    <property type="molecule type" value="Genomic_DNA"/>
</dbReference>
<accession>A0A917I333</accession>
<dbReference type="InterPro" id="IPR011055">
    <property type="entry name" value="Dup_hybrid_motif"/>
</dbReference>
<dbReference type="Gene3D" id="2.70.70.10">
    <property type="entry name" value="Glucose Permease (Domain IIA)"/>
    <property type="match status" value="1"/>
</dbReference>
<dbReference type="PANTHER" id="PTHR21666:SF268">
    <property type="entry name" value="PEPTIDASE M23 DOMAIN-CONTAINING PROTEIN"/>
    <property type="match status" value="1"/>
</dbReference>
<dbReference type="InterPro" id="IPR016047">
    <property type="entry name" value="M23ase_b-sheet_dom"/>
</dbReference>
<dbReference type="CDD" id="cd12797">
    <property type="entry name" value="M23_peptidase"/>
    <property type="match status" value="1"/>
</dbReference>
<proteinExistence type="predicted"/>
<sequence>MPPDQPTAIGYIFPARQGERLQVEVTTQSIDTVALFIDLFEAPLDTAAAYKHVASADTGTTALTWDFRKDGHYILRIQPELLAEVSFVLRLTGDPSLANPVASAAKQHIGSVFGDARDGGGRKHEGIDIFAAHGTPVVAAADGTVGRVGDNRLGGKVVWLRPKGRDINLYYAHLDSQLVAPGQQVVIGDTLGLMGNTGNARTTPPHLHFGIYGIGGAVDPMPFVRPGKSVPPDISANVNRIGDTLRTVQPLLADASRHIPVRVEAATASGYRVVLPDDSRHVLKPRQLVALTDLRSMQLTKPRIVYAQPDTMAARITELESGQRTNVTAEYKDFLMVEQPLRGWILR</sequence>
<dbReference type="AlphaFoldDB" id="A0A917I333"/>